<evidence type="ECO:0000313" key="7">
    <source>
        <dbReference type="EMBL" id="GHF12216.1"/>
    </source>
</evidence>
<protein>
    <submittedName>
        <fullName evidence="7">Oligopeptidase B</fullName>
    </submittedName>
</protein>
<comment type="similarity">
    <text evidence="1">Belongs to the peptidase S9A family.</text>
</comment>
<dbReference type="InterPro" id="IPR029058">
    <property type="entry name" value="AB_hydrolase_fold"/>
</dbReference>
<evidence type="ECO:0000259" key="5">
    <source>
        <dbReference type="Pfam" id="PF00326"/>
    </source>
</evidence>
<sequence>MVRLSAPVSPLPPTANKHASTAVWHGEELSDNYAWLKDPAYPEVTQSEILDYLKEENAYFSAVMDDRKALTETLFSEIKGRIKDDDESVPWIEGAYEYRWAFAKGAQYRCWYRREKDSDNPWQVLLDEAAEADGKEFFRLGDLKVSPDGRLVAYSADTNGSERFTIRIKNIETGKLLDDVIEETSGEICWQSDSQALAAVKVSREWRPYLVVCHALGEEGETALFEEADTGYFVHIGLTSDKHQLCIRTADHVTAEVWVIPADDFSITPACLSHRQAGHDYYVDHDKDGFLIRSNHDHKNFGLYRPQGDGPWGTVLVGDDNLYIRGMHCFRDFIAVQERFGGLDQIRIIRGDKHSHVDFPETAYEAELGNNSEFDQSFIRISYTSMVTPPSVFDYSLETDNLTVRKEQEIPSGYNKTQYVTERLLVPARDGVKVPVSLVYKKTAEADRRSFPMHLYGYGAYGLGMSPAFSATRLSLLDRGFTYAIAHIRGGDELGYGWYEAGKLKDRTNTFNDFVDVARYLTDKAYVAAGEITISGGSAGGELMGAVLNQAPELFCGAMLHVPFVDVLNTMLNADLPLTPLEWPEWGNPIKDKDAFDHIKSYCPYTNIEAKEYPPMMVTGGLNDPRVTYWEPAKWTAKMRAMKTDDNLLLMKINMGAGHGGKSGRFDRYREVAEEYTFLLMCYGMDGV</sequence>
<evidence type="ECO:0000259" key="6">
    <source>
        <dbReference type="Pfam" id="PF02897"/>
    </source>
</evidence>
<dbReference type="InterPro" id="IPR023302">
    <property type="entry name" value="Pept_S9A_N"/>
</dbReference>
<keyword evidence="3" id="KW-0378">Hydrolase</keyword>
<dbReference type="Gene3D" id="2.130.10.120">
    <property type="entry name" value="Prolyl oligopeptidase, N-terminal domain"/>
    <property type="match status" value="1"/>
</dbReference>
<evidence type="ECO:0000256" key="3">
    <source>
        <dbReference type="ARBA" id="ARBA00022801"/>
    </source>
</evidence>
<keyword evidence="4" id="KW-0720">Serine protease</keyword>
<reference evidence="7" key="1">
    <citation type="journal article" date="2014" name="Int. J. Syst. Evol. Microbiol.">
        <title>Complete genome sequence of Corynebacterium casei LMG S-19264T (=DSM 44701T), isolated from a smear-ripened cheese.</title>
        <authorList>
            <consortium name="US DOE Joint Genome Institute (JGI-PGF)"/>
            <person name="Walter F."/>
            <person name="Albersmeier A."/>
            <person name="Kalinowski J."/>
            <person name="Ruckert C."/>
        </authorList>
    </citation>
    <scope>NUCLEOTIDE SEQUENCE</scope>
    <source>
        <strain evidence="7">KCTC 42590</strain>
    </source>
</reference>
<evidence type="ECO:0000313" key="8">
    <source>
        <dbReference type="Proteomes" id="UP000630923"/>
    </source>
</evidence>
<dbReference type="Gene3D" id="3.40.50.1820">
    <property type="entry name" value="alpha/beta hydrolase"/>
    <property type="match status" value="1"/>
</dbReference>
<gene>
    <name evidence="7" type="primary">ptrB</name>
    <name evidence="7" type="ORF">GCM10017044_02670</name>
</gene>
<dbReference type="GO" id="GO:0004252">
    <property type="term" value="F:serine-type endopeptidase activity"/>
    <property type="evidence" value="ECO:0007669"/>
    <property type="project" value="InterPro"/>
</dbReference>
<dbReference type="PRINTS" id="PR00862">
    <property type="entry name" value="PROLIGOPTASE"/>
</dbReference>
<evidence type="ECO:0000256" key="4">
    <source>
        <dbReference type="ARBA" id="ARBA00022825"/>
    </source>
</evidence>
<dbReference type="AlphaFoldDB" id="A0A919E4A4"/>
<dbReference type="InterPro" id="IPR002470">
    <property type="entry name" value="Peptidase_S9A"/>
</dbReference>
<dbReference type="RefSeq" id="WP_191249764.1">
    <property type="nucleotide sequence ID" value="NZ_BNCI01000001.1"/>
</dbReference>
<proteinExistence type="inferred from homology"/>
<dbReference type="SUPFAM" id="SSF50993">
    <property type="entry name" value="Peptidase/esterase 'gauge' domain"/>
    <property type="match status" value="1"/>
</dbReference>
<accession>A0A919E4A4</accession>
<dbReference type="Proteomes" id="UP000630923">
    <property type="component" value="Unassembled WGS sequence"/>
</dbReference>
<dbReference type="Pfam" id="PF00326">
    <property type="entry name" value="Peptidase_S9"/>
    <property type="match status" value="1"/>
</dbReference>
<dbReference type="SUPFAM" id="SSF53474">
    <property type="entry name" value="alpha/beta-Hydrolases"/>
    <property type="match status" value="1"/>
</dbReference>
<evidence type="ECO:0000256" key="2">
    <source>
        <dbReference type="ARBA" id="ARBA00022670"/>
    </source>
</evidence>
<dbReference type="PANTHER" id="PTHR11757:SF19">
    <property type="entry name" value="PROLYL ENDOPEPTIDASE-LIKE"/>
    <property type="match status" value="1"/>
</dbReference>
<keyword evidence="2" id="KW-0645">Protease</keyword>
<comment type="caution">
    <text evidence="7">The sequence shown here is derived from an EMBL/GenBank/DDBJ whole genome shotgun (WGS) entry which is preliminary data.</text>
</comment>
<dbReference type="GO" id="GO:0006508">
    <property type="term" value="P:proteolysis"/>
    <property type="evidence" value="ECO:0007669"/>
    <property type="project" value="UniProtKB-KW"/>
</dbReference>
<dbReference type="InterPro" id="IPR051543">
    <property type="entry name" value="Serine_Peptidase_S9A"/>
</dbReference>
<reference evidence="7" key="2">
    <citation type="submission" date="2020-09" db="EMBL/GenBank/DDBJ databases">
        <authorList>
            <person name="Sun Q."/>
            <person name="Kim S."/>
        </authorList>
    </citation>
    <scope>NUCLEOTIDE SEQUENCE</scope>
    <source>
        <strain evidence="7">KCTC 42590</strain>
    </source>
</reference>
<feature type="domain" description="Peptidase S9A N-terminal" evidence="6">
    <location>
        <begin position="12"/>
        <end position="408"/>
    </location>
</feature>
<keyword evidence="8" id="KW-1185">Reference proteome</keyword>
<evidence type="ECO:0000256" key="1">
    <source>
        <dbReference type="ARBA" id="ARBA00005228"/>
    </source>
</evidence>
<feature type="domain" description="Peptidase S9 prolyl oligopeptidase catalytic" evidence="5">
    <location>
        <begin position="468"/>
        <end position="684"/>
    </location>
</feature>
<dbReference type="EMBL" id="BNCI01000001">
    <property type="protein sequence ID" value="GHF12216.1"/>
    <property type="molecule type" value="Genomic_DNA"/>
</dbReference>
<dbReference type="InterPro" id="IPR001375">
    <property type="entry name" value="Peptidase_S9_cat"/>
</dbReference>
<dbReference type="Pfam" id="PF02897">
    <property type="entry name" value="Peptidase_S9_N"/>
    <property type="match status" value="1"/>
</dbReference>
<organism evidence="7 8">
    <name type="scientific">Kordiimonas sediminis</name>
    <dbReference type="NCBI Taxonomy" id="1735581"/>
    <lineage>
        <taxon>Bacteria</taxon>
        <taxon>Pseudomonadati</taxon>
        <taxon>Pseudomonadota</taxon>
        <taxon>Alphaproteobacteria</taxon>
        <taxon>Kordiimonadales</taxon>
        <taxon>Kordiimonadaceae</taxon>
        <taxon>Kordiimonas</taxon>
    </lineage>
</organism>
<name>A0A919E4A4_9PROT</name>
<dbReference type="PANTHER" id="PTHR11757">
    <property type="entry name" value="PROTEASE FAMILY S9A OLIGOPEPTIDASE"/>
    <property type="match status" value="1"/>
</dbReference>